<protein>
    <recommendedName>
        <fullName evidence="7">TPX2 C-terminal domain-containing protein</fullName>
    </recommendedName>
</protein>
<keyword evidence="4" id="KW-0493">Microtubule</keyword>
<dbReference type="InterPro" id="IPR044216">
    <property type="entry name" value="WDL7"/>
</dbReference>
<dbReference type="PANTHER" id="PTHR47067:SF7">
    <property type="entry name" value="TPX2 (TARGETING PROTEIN FOR XKLP2) PROTEIN FAMILY"/>
    <property type="match status" value="1"/>
</dbReference>
<evidence type="ECO:0000256" key="4">
    <source>
        <dbReference type="ARBA" id="ARBA00022701"/>
    </source>
</evidence>
<evidence type="ECO:0000313" key="9">
    <source>
        <dbReference type="Proteomes" id="UP001396334"/>
    </source>
</evidence>
<dbReference type="PANTHER" id="PTHR47067">
    <property type="entry name" value="TPX2 (TARGETING PROTEIN FOR XKLP2) PROTEIN FAMILY-RELATED"/>
    <property type="match status" value="1"/>
</dbReference>
<evidence type="ECO:0000313" key="8">
    <source>
        <dbReference type="EMBL" id="KAK8996125.1"/>
    </source>
</evidence>
<dbReference type="EMBL" id="JBBPBN010000045">
    <property type="protein sequence ID" value="KAK8996125.1"/>
    <property type="molecule type" value="Genomic_DNA"/>
</dbReference>
<keyword evidence="5" id="KW-0206">Cytoskeleton</keyword>
<evidence type="ECO:0000256" key="2">
    <source>
        <dbReference type="ARBA" id="ARBA00005885"/>
    </source>
</evidence>
<feature type="region of interest" description="Disordered" evidence="6">
    <location>
        <begin position="1"/>
        <end position="118"/>
    </location>
</feature>
<comment type="similarity">
    <text evidence="2">Belongs to the TPX2 family.</text>
</comment>
<evidence type="ECO:0000259" key="7">
    <source>
        <dbReference type="Pfam" id="PF06886"/>
    </source>
</evidence>
<name>A0ABR2Q622_9ROSI</name>
<feature type="compositionally biased region" description="Polar residues" evidence="6">
    <location>
        <begin position="71"/>
        <end position="87"/>
    </location>
</feature>
<keyword evidence="9" id="KW-1185">Reference proteome</keyword>
<feature type="compositionally biased region" description="Basic and acidic residues" evidence="6">
    <location>
        <begin position="1"/>
        <end position="19"/>
    </location>
</feature>
<proteinExistence type="inferred from homology"/>
<comment type="subcellular location">
    <subcellularLocation>
        <location evidence="1">Cytoplasm</location>
        <location evidence="1">Cytoskeleton</location>
    </subcellularLocation>
</comment>
<evidence type="ECO:0000256" key="5">
    <source>
        <dbReference type="ARBA" id="ARBA00023212"/>
    </source>
</evidence>
<dbReference type="Proteomes" id="UP001396334">
    <property type="component" value="Unassembled WGS sequence"/>
</dbReference>
<evidence type="ECO:0000256" key="1">
    <source>
        <dbReference type="ARBA" id="ARBA00004245"/>
    </source>
</evidence>
<dbReference type="InterPro" id="IPR027329">
    <property type="entry name" value="TPX2_C"/>
</dbReference>
<reference evidence="8 9" key="1">
    <citation type="journal article" date="2024" name="G3 (Bethesda)">
        <title>Genome assembly of Hibiscus sabdariffa L. provides insights into metabolisms of medicinal natural products.</title>
        <authorList>
            <person name="Kim T."/>
        </authorList>
    </citation>
    <scope>NUCLEOTIDE SEQUENCE [LARGE SCALE GENOMIC DNA]</scope>
    <source>
        <strain evidence="8">TK-2024</strain>
        <tissue evidence="8">Old leaves</tissue>
    </source>
</reference>
<accession>A0ABR2Q622</accession>
<gene>
    <name evidence="8" type="ORF">V6N11_076373</name>
</gene>
<keyword evidence="3" id="KW-0963">Cytoplasm</keyword>
<dbReference type="Pfam" id="PF06886">
    <property type="entry name" value="TPX2"/>
    <property type="match status" value="1"/>
</dbReference>
<comment type="caution">
    <text evidence="8">The sequence shown here is derived from an EMBL/GenBank/DDBJ whole genome shotgun (WGS) entry which is preliminary data.</text>
</comment>
<feature type="region of interest" description="Disordered" evidence="6">
    <location>
        <begin position="186"/>
        <end position="219"/>
    </location>
</feature>
<evidence type="ECO:0000256" key="3">
    <source>
        <dbReference type="ARBA" id="ARBA00022490"/>
    </source>
</evidence>
<feature type="compositionally biased region" description="Basic and acidic residues" evidence="6">
    <location>
        <begin position="31"/>
        <end position="40"/>
    </location>
</feature>
<sequence>MEKPLLKSGKTTEESEVTSKKKPSYSSSKVSAEEYNKELELSEGTQMEKPLLKNGKTNQIEIEVTSKWRPSHNSSKVSANARTSKVPSSPAKFKAPPRLNDGNKLTPMAKKPAIDMSERKRLTRLEEKFDVFHEQKVQQQITLKEKAGTELKKLQQSFCFKARPLPDFYKERIIPKDQIQKVPLTKLESPSIGRKSTPSKASIVESKNSLPHRKSSIKNTCFLRAPEKKDRISVRSLASQTVMTAHENTSPNIQHA</sequence>
<feature type="domain" description="TPX2 C-terminal" evidence="7">
    <location>
        <begin position="123"/>
        <end position="182"/>
    </location>
</feature>
<evidence type="ECO:0000256" key="6">
    <source>
        <dbReference type="SAM" id="MobiDB-lite"/>
    </source>
</evidence>
<feature type="compositionally biased region" description="Polar residues" evidence="6">
    <location>
        <begin position="194"/>
        <end position="209"/>
    </location>
</feature>
<organism evidence="8 9">
    <name type="scientific">Hibiscus sabdariffa</name>
    <name type="common">roselle</name>
    <dbReference type="NCBI Taxonomy" id="183260"/>
    <lineage>
        <taxon>Eukaryota</taxon>
        <taxon>Viridiplantae</taxon>
        <taxon>Streptophyta</taxon>
        <taxon>Embryophyta</taxon>
        <taxon>Tracheophyta</taxon>
        <taxon>Spermatophyta</taxon>
        <taxon>Magnoliopsida</taxon>
        <taxon>eudicotyledons</taxon>
        <taxon>Gunneridae</taxon>
        <taxon>Pentapetalae</taxon>
        <taxon>rosids</taxon>
        <taxon>malvids</taxon>
        <taxon>Malvales</taxon>
        <taxon>Malvaceae</taxon>
        <taxon>Malvoideae</taxon>
        <taxon>Hibiscus</taxon>
    </lineage>
</organism>